<gene>
    <name evidence="4" type="ORF">BT96DRAFT_879408</name>
</gene>
<evidence type="ECO:0000313" key="4">
    <source>
        <dbReference type="EMBL" id="KAE9402537.1"/>
    </source>
</evidence>
<dbReference type="InterPro" id="IPR029058">
    <property type="entry name" value="AB_hydrolase_fold"/>
</dbReference>
<evidence type="ECO:0000259" key="3">
    <source>
        <dbReference type="Pfam" id="PF03959"/>
    </source>
</evidence>
<evidence type="ECO:0000256" key="1">
    <source>
        <dbReference type="ARBA" id="ARBA00022801"/>
    </source>
</evidence>
<reference evidence="4" key="1">
    <citation type="journal article" date="2019" name="Environ. Microbiol.">
        <title>Fungal ecological strategies reflected in gene transcription - a case study of two litter decomposers.</title>
        <authorList>
            <person name="Barbi F."/>
            <person name="Kohler A."/>
            <person name="Barry K."/>
            <person name="Baskaran P."/>
            <person name="Daum C."/>
            <person name="Fauchery L."/>
            <person name="Ihrmark K."/>
            <person name="Kuo A."/>
            <person name="LaButti K."/>
            <person name="Lipzen A."/>
            <person name="Morin E."/>
            <person name="Grigoriev I.V."/>
            <person name="Henrissat B."/>
            <person name="Lindahl B."/>
            <person name="Martin F."/>
        </authorList>
    </citation>
    <scope>NUCLEOTIDE SEQUENCE</scope>
    <source>
        <strain evidence="4">JB14</strain>
    </source>
</reference>
<dbReference type="PANTHER" id="PTHR48070:SF6">
    <property type="entry name" value="ESTERASE OVCA2"/>
    <property type="match status" value="1"/>
</dbReference>
<keyword evidence="5" id="KW-1185">Reference proteome</keyword>
<dbReference type="GO" id="GO:0005634">
    <property type="term" value="C:nucleus"/>
    <property type="evidence" value="ECO:0007669"/>
    <property type="project" value="TreeGrafter"/>
</dbReference>
<dbReference type="GO" id="GO:0005737">
    <property type="term" value="C:cytoplasm"/>
    <property type="evidence" value="ECO:0007669"/>
    <property type="project" value="TreeGrafter"/>
</dbReference>
<dbReference type="Proteomes" id="UP000799118">
    <property type="component" value="Unassembled WGS sequence"/>
</dbReference>
<feature type="region of interest" description="Disordered" evidence="2">
    <location>
        <begin position="257"/>
        <end position="289"/>
    </location>
</feature>
<dbReference type="Gene3D" id="3.40.50.1820">
    <property type="entry name" value="alpha/beta hydrolase"/>
    <property type="match status" value="1"/>
</dbReference>
<dbReference type="InterPro" id="IPR005645">
    <property type="entry name" value="FSH-like_dom"/>
</dbReference>
<evidence type="ECO:0000313" key="5">
    <source>
        <dbReference type="Proteomes" id="UP000799118"/>
    </source>
</evidence>
<dbReference type="AlphaFoldDB" id="A0A6A4HZZ2"/>
<dbReference type="PANTHER" id="PTHR48070">
    <property type="entry name" value="ESTERASE OVCA2"/>
    <property type="match status" value="1"/>
</dbReference>
<accession>A0A6A4HZZ2</accession>
<keyword evidence="1" id="KW-0378">Hydrolase</keyword>
<feature type="region of interest" description="Disordered" evidence="2">
    <location>
        <begin position="312"/>
        <end position="343"/>
    </location>
</feature>
<feature type="domain" description="Serine hydrolase" evidence="3">
    <location>
        <begin position="3"/>
        <end position="241"/>
    </location>
</feature>
<dbReference type="OrthoDB" id="2094269at2759"/>
<dbReference type="SUPFAM" id="SSF53474">
    <property type="entry name" value="alpha/beta-Hydrolases"/>
    <property type="match status" value="1"/>
</dbReference>
<dbReference type="EMBL" id="ML769433">
    <property type="protein sequence ID" value="KAE9402537.1"/>
    <property type="molecule type" value="Genomic_DNA"/>
</dbReference>
<name>A0A6A4HZZ2_9AGAR</name>
<dbReference type="InterPro" id="IPR050593">
    <property type="entry name" value="LovG"/>
</dbReference>
<sequence length="383" mass="43239">MPTKILVLHGYGQCAYYAFRKLAPVIAECRDQVKFYFLDAPMIMVPVDPKAHFGNTTDAQYTLKPVPTCSTPTTRPSPSQASRAWFKINDVGRDNLPNIEETWFYLREILKEHRFDAIFGFSQGAAMAEQIAAMLERPYLFPMFCQNGVAPHPPLKFIACVSGFLIRGPKLSWEADSKSKAAIAAPEFGFALNTPVLYVVGRNDIVVPLERSHIFVQHSKFNRVEEHNGGHFIPLQHKWQKFFVSFFLNPFAEISSPTPSLPTSTDEDFVTPRPRIETYQTGRALPRPVDDRNTLYEEEEEEPFLFSVVYDSGSDSESDEHRSIYSSPSSSPPDTPYMRTPQLPVLELEEPGISMSSKYDLDEVADLFPALGLSDVELVKSKL</sequence>
<dbReference type="GO" id="GO:0016787">
    <property type="term" value="F:hydrolase activity"/>
    <property type="evidence" value="ECO:0007669"/>
    <property type="project" value="UniProtKB-KW"/>
</dbReference>
<proteinExistence type="predicted"/>
<dbReference type="Pfam" id="PF03959">
    <property type="entry name" value="FSH1"/>
    <property type="match status" value="1"/>
</dbReference>
<organism evidence="4 5">
    <name type="scientific">Gymnopus androsaceus JB14</name>
    <dbReference type="NCBI Taxonomy" id="1447944"/>
    <lineage>
        <taxon>Eukaryota</taxon>
        <taxon>Fungi</taxon>
        <taxon>Dikarya</taxon>
        <taxon>Basidiomycota</taxon>
        <taxon>Agaricomycotina</taxon>
        <taxon>Agaricomycetes</taxon>
        <taxon>Agaricomycetidae</taxon>
        <taxon>Agaricales</taxon>
        <taxon>Marasmiineae</taxon>
        <taxon>Omphalotaceae</taxon>
        <taxon>Gymnopus</taxon>
    </lineage>
</organism>
<evidence type="ECO:0000256" key="2">
    <source>
        <dbReference type="SAM" id="MobiDB-lite"/>
    </source>
</evidence>
<protein>
    <recommendedName>
        <fullName evidence="3">Serine hydrolase domain-containing protein</fullName>
    </recommendedName>
</protein>